<dbReference type="InterPro" id="IPR013328">
    <property type="entry name" value="6PGD_dom2"/>
</dbReference>
<evidence type="ECO:0000313" key="4">
    <source>
        <dbReference type="EMBL" id="CAA2105276.1"/>
    </source>
</evidence>
<dbReference type="SUPFAM" id="SSF51735">
    <property type="entry name" value="NAD(P)-binding Rossmann-fold domains"/>
    <property type="match status" value="1"/>
</dbReference>
<dbReference type="InterPro" id="IPR036291">
    <property type="entry name" value="NAD(P)-bd_dom_sf"/>
</dbReference>
<dbReference type="GO" id="GO:0016616">
    <property type="term" value="F:oxidoreductase activity, acting on the CH-OH group of donors, NAD or NADP as acceptor"/>
    <property type="evidence" value="ECO:0007669"/>
    <property type="project" value="TreeGrafter"/>
</dbReference>
<sequence length="500" mass="53870">MEPLNPDALPRLPADVARPRYGRDALRAGIVHLGVGAFHRAHIAVVNEAALHAGGDLHWGTVGVSLRAADTRDALQPQGGLYTLALRDAAEDGTAREALQVVGNLLEVLVAPEDPQAVLERIAHADTRIVSLTITEKGYHHDPATGALRLDAADIAHDLAHPETPRTMPGFVVHALALRRARGLAPVTVMSCDNLPANGDTTRGIVLAFARQVDAGLRDWIEAHCTFPNSMVDRIVPRTTDGDRERIAARLGIEDAWPVIGEPFLEWVVEDRFANGRPDWTAGGARFVAHAQPYEKLKLRMVNGAHSALAYLGAMAGLRTVDRAMAEPALRSYIDALMREEIAPTLPAMPGLDLDSYRARLLQRFSNSALHHQTKQIAMDGSQKLPQRLLGTLRDRLAAGLPIDRLALAVAAWMHYLRGTDETGATHDIQDPLAPALAERLAQAGAASGMQDRVAFFTGFAPVFGELGKEPRFVAAVARHLSMLETQGVRAALAATTAPA</sequence>
<dbReference type="InterPro" id="IPR008927">
    <property type="entry name" value="6-PGluconate_DH-like_C_sf"/>
</dbReference>
<dbReference type="Pfam" id="PF01232">
    <property type="entry name" value="Mannitol_dh"/>
    <property type="match status" value="1"/>
</dbReference>
<dbReference type="EMBL" id="LR743507">
    <property type="protein sequence ID" value="CAA2105276.1"/>
    <property type="molecule type" value="Genomic_DNA"/>
</dbReference>
<accession>A0A679JBL6</accession>
<protein>
    <submittedName>
        <fullName evidence="4">Polyol:NADP oxidoreductase</fullName>
        <ecNumber evidence="4">1.1.1.-</ecNumber>
    </submittedName>
</protein>
<dbReference type="InterPro" id="IPR050988">
    <property type="entry name" value="Mannitol_DH/Oxidoreductase"/>
</dbReference>
<dbReference type="EC" id="1.1.1.-" evidence="4"/>
<dbReference type="SUPFAM" id="SSF48179">
    <property type="entry name" value="6-phosphogluconate dehydrogenase C-terminal domain-like"/>
    <property type="match status" value="1"/>
</dbReference>
<dbReference type="Pfam" id="PF08125">
    <property type="entry name" value="Mannitol_dh_C"/>
    <property type="match status" value="1"/>
</dbReference>
<keyword evidence="1 4" id="KW-0560">Oxidoreductase</keyword>
<feature type="domain" description="Mannitol dehydrogenase C-terminal" evidence="3">
    <location>
        <begin position="292"/>
        <end position="482"/>
    </location>
</feature>
<dbReference type="PANTHER" id="PTHR43362">
    <property type="entry name" value="MANNITOL DEHYDROGENASE DSF1-RELATED"/>
    <property type="match status" value="1"/>
</dbReference>
<dbReference type="InterPro" id="IPR000669">
    <property type="entry name" value="Mannitol_DH"/>
</dbReference>
<dbReference type="RefSeq" id="WP_339090764.1">
    <property type="nucleotide sequence ID" value="NZ_LR743507.1"/>
</dbReference>
<feature type="domain" description="Mannitol dehydrogenase N-terminal" evidence="2">
    <location>
        <begin position="29"/>
        <end position="281"/>
    </location>
</feature>
<dbReference type="AlphaFoldDB" id="A0A679JBL6"/>
<dbReference type="Gene3D" id="1.10.1040.10">
    <property type="entry name" value="N-(1-d-carboxylethyl)-l-norvaline Dehydrogenase, domain 2"/>
    <property type="match status" value="1"/>
</dbReference>
<evidence type="ECO:0000256" key="1">
    <source>
        <dbReference type="ARBA" id="ARBA00023002"/>
    </source>
</evidence>
<proteinExistence type="predicted"/>
<dbReference type="PANTHER" id="PTHR43362:SF1">
    <property type="entry name" value="MANNITOL DEHYDROGENASE 2-RELATED"/>
    <property type="match status" value="1"/>
</dbReference>
<gene>
    <name evidence="4" type="primary">por</name>
    <name evidence="4" type="ORF">VVAX_03173</name>
</gene>
<name>A0A679JBL6_VARPD</name>
<dbReference type="InterPro" id="IPR013131">
    <property type="entry name" value="Mannitol_DH_N"/>
</dbReference>
<dbReference type="PRINTS" id="PR00084">
    <property type="entry name" value="MTLDHDRGNASE"/>
</dbReference>
<dbReference type="InterPro" id="IPR013118">
    <property type="entry name" value="Mannitol_DH_C"/>
</dbReference>
<reference evidence="4" key="1">
    <citation type="submission" date="2019-12" db="EMBL/GenBank/DDBJ databases">
        <authorList>
            <person name="Cremers G."/>
        </authorList>
    </citation>
    <scope>NUCLEOTIDE SEQUENCE</scope>
    <source>
        <strain evidence="4">Vvax</strain>
    </source>
</reference>
<evidence type="ECO:0000259" key="2">
    <source>
        <dbReference type="Pfam" id="PF01232"/>
    </source>
</evidence>
<organism evidence="4">
    <name type="scientific">Variovorax paradoxus</name>
    <dbReference type="NCBI Taxonomy" id="34073"/>
    <lineage>
        <taxon>Bacteria</taxon>
        <taxon>Pseudomonadati</taxon>
        <taxon>Pseudomonadota</taxon>
        <taxon>Betaproteobacteria</taxon>
        <taxon>Burkholderiales</taxon>
        <taxon>Comamonadaceae</taxon>
        <taxon>Variovorax</taxon>
    </lineage>
</organism>
<evidence type="ECO:0000259" key="3">
    <source>
        <dbReference type="Pfam" id="PF08125"/>
    </source>
</evidence>
<dbReference type="Gene3D" id="3.40.50.720">
    <property type="entry name" value="NAD(P)-binding Rossmann-like Domain"/>
    <property type="match status" value="1"/>
</dbReference>